<dbReference type="Pfam" id="PF02754">
    <property type="entry name" value="CCG"/>
    <property type="match status" value="2"/>
</dbReference>
<evidence type="ECO:0000313" key="4">
    <source>
        <dbReference type="Proteomes" id="UP000321408"/>
    </source>
</evidence>
<organism evidence="3 4">
    <name type="scientific">Promethearchaeum syntrophicum</name>
    <dbReference type="NCBI Taxonomy" id="2594042"/>
    <lineage>
        <taxon>Archaea</taxon>
        <taxon>Promethearchaeati</taxon>
        <taxon>Promethearchaeota</taxon>
        <taxon>Promethearchaeia</taxon>
        <taxon>Promethearchaeales</taxon>
        <taxon>Promethearchaeaceae</taxon>
        <taxon>Promethearchaeum</taxon>
    </lineage>
</organism>
<dbReference type="InterPro" id="IPR051278">
    <property type="entry name" value="HdrB/HdrD_reductase"/>
</dbReference>
<evidence type="ECO:0000259" key="2">
    <source>
        <dbReference type="Pfam" id="PF02754"/>
    </source>
</evidence>
<reference evidence="3 4" key="1">
    <citation type="journal article" date="2020" name="Nature">
        <title>Isolation of an archaeon at the prokaryote-eukaryote interface.</title>
        <authorList>
            <person name="Imachi H."/>
            <person name="Nobu M.K."/>
            <person name="Nakahara N."/>
            <person name="Morono Y."/>
            <person name="Ogawara M."/>
            <person name="Takaki Y."/>
            <person name="Takano Y."/>
            <person name="Uematsu K."/>
            <person name="Ikuta T."/>
            <person name="Ito M."/>
            <person name="Matsui Y."/>
            <person name="Miyazaki M."/>
            <person name="Murata K."/>
            <person name="Saito Y."/>
            <person name="Sakai S."/>
            <person name="Song C."/>
            <person name="Tasumi E."/>
            <person name="Yamanaka Y."/>
            <person name="Yamaguchi T."/>
            <person name="Kamagata Y."/>
            <person name="Tamaki H."/>
            <person name="Takai K."/>
        </authorList>
    </citation>
    <scope>NUCLEOTIDE SEQUENCE [LARGE SCALE GENOMIC DNA]</scope>
    <source>
        <strain evidence="3 4">MK-D1</strain>
    </source>
</reference>
<dbReference type="RefSeq" id="WP_147664765.1">
    <property type="nucleotide sequence ID" value="NZ_CP042905.2"/>
</dbReference>
<proteinExistence type="predicted"/>
<dbReference type="Gene3D" id="1.20.1050.140">
    <property type="match status" value="1"/>
</dbReference>
<sequence>MSGKTKSNIKSDLNHKLFLGCVIPARLPFIESSAKKVFEDLDIKLTNMEGASCCPDPTGIPAVDQTAWLTLGARNLTLVENKKDDIISLCSGCVETLKMVDHILAKEPEKMIEVNENLSKIDTKLDGRVEVKHGAQLLYENLDNLKTKIVKPLNGLKVAVHYGCHFLSPSDIIQWDDPFEPTTVDEIVRVLGAESLDFETKLMCCGSPLLKTDKDLGYKLLHNKLTAMKNAGVNCITVVCPSCFLQFDYQQKAVNKIFGTEFKFPVLYLTELVALALGYNYKELGLKFHGNKPKKLLQELKIISTE</sequence>
<dbReference type="AlphaFoldDB" id="A0A5B9DGV0"/>
<feature type="domain" description="Cysteine-rich" evidence="2">
    <location>
        <begin position="158"/>
        <end position="248"/>
    </location>
</feature>
<evidence type="ECO:0000256" key="1">
    <source>
        <dbReference type="ARBA" id="ARBA00023002"/>
    </source>
</evidence>
<feature type="domain" description="Cysteine-rich" evidence="2">
    <location>
        <begin position="17"/>
        <end position="97"/>
    </location>
</feature>
<gene>
    <name evidence="3" type="ORF">DSAG12_03725</name>
</gene>
<dbReference type="Proteomes" id="UP000321408">
    <property type="component" value="Chromosome"/>
</dbReference>
<dbReference type="PANTHER" id="PTHR42947:SF1">
    <property type="entry name" value="COB--COM HETERODISULFIDE REDUCTASE SUBUNIT B 1"/>
    <property type="match status" value="1"/>
</dbReference>
<dbReference type="GeneID" id="41331692"/>
<evidence type="ECO:0000313" key="3">
    <source>
        <dbReference type="EMBL" id="QEE17887.1"/>
    </source>
</evidence>
<keyword evidence="1" id="KW-0560">Oxidoreductase</keyword>
<reference evidence="3 4" key="2">
    <citation type="journal article" date="2024" name="Int. J. Syst. Evol. Microbiol.">
        <title>Promethearchaeum syntrophicum gen. nov., sp. nov., an anaerobic, obligately syntrophic archaeon, the first isolate of the lineage 'Asgard' archaea, and proposal of the new archaeal phylum Promethearchaeota phyl. nov. and kingdom Promethearchaeati regn. nov.</title>
        <authorList>
            <person name="Imachi H."/>
            <person name="Nobu M.K."/>
            <person name="Kato S."/>
            <person name="Takaki Y."/>
            <person name="Miyazaki M."/>
            <person name="Miyata M."/>
            <person name="Ogawara M."/>
            <person name="Saito Y."/>
            <person name="Sakai S."/>
            <person name="Tahara Y.O."/>
            <person name="Takano Y."/>
            <person name="Tasumi E."/>
            <person name="Uematsu K."/>
            <person name="Yoshimura T."/>
            <person name="Itoh T."/>
            <person name="Ohkuma M."/>
            <person name="Takai K."/>
        </authorList>
    </citation>
    <scope>NUCLEOTIDE SEQUENCE [LARGE SCALE GENOMIC DNA]</scope>
    <source>
        <strain evidence="3 4">MK-D1</strain>
    </source>
</reference>
<dbReference type="PANTHER" id="PTHR42947">
    <property type="entry name" value="COB--COM HETERODISULFIDE REDUCTASE SUBUNIT B 1"/>
    <property type="match status" value="1"/>
</dbReference>
<keyword evidence="4" id="KW-1185">Reference proteome</keyword>
<dbReference type="InterPro" id="IPR004017">
    <property type="entry name" value="Cys_rich_dom"/>
</dbReference>
<dbReference type="KEGG" id="psyt:DSAG12_03725"/>
<dbReference type="EMBL" id="CP042905">
    <property type="protein sequence ID" value="QEE17887.1"/>
    <property type="molecule type" value="Genomic_DNA"/>
</dbReference>
<dbReference type="OrthoDB" id="144689at2157"/>
<accession>A0A5B9DGV0</accession>
<dbReference type="GO" id="GO:0051912">
    <property type="term" value="F:CoB--CoM heterodisulfide reductase activity"/>
    <property type="evidence" value="ECO:0007669"/>
    <property type="project" value="UniProtKB-EC"/>
</dbReference>
<name>A0A5B9DGV0_9ARCH</name>
<dbReference type="Gene3D" id="3.40.50.11810">
    <property type="match status" value="1"/>
</dbReference>
<protein>
    <submittedName>
        <fullName evidence="3">CoB--CoM heterodisulfide reductase iron-sulfur subunit B family protein</fullName>
    </submittedName>
</protein>